<sequence>MDQMKCHSCGVTNEDDFVLCWKCGRPRAAEGAAGGGLTRLGEPAARVVPGTGFNRDATRYLCAALQMNAGLNELAHKHLLREEYRSITSSPGIDLVTVLKWGVAARSRQLTRDVLLVVLLLIGLGLLSSPEPEWVLLPLFAGWAVMFVETLSTYYGVLARHFRRSCFNPANAPAPTSEATRKRLEAVSVHDRGNVTVFANYGPFAGHGTPFGNWSFTLNVAKAAEGEEAIDFTTAELRDFVADAVRGIGLPGVMVEDRVFVSGQDLLHGLEAPVKQAILPDELAAPASRVDEPLIAQLREDPQSRARPYLVVRVGGWSGELVVTMFLRFALMPRKDQLYVEANYSLLRPLQERYQHVDRLLGNPTPRQFVRLAGSSLARFVPTTFGAVQRIWGVVIAPVVAEFTHRREKREITHERSFNYGAVINLRERASDFRYHRYFQSLDKEMYSKLAERRVVDALEEFLEAHNIDTSDLRERQTTILNSGIYVSGQGSFKAGSVAVGRNPISHAFARAGSTFARAGAAVQNSRGK</sequence>
<gene>
    <name evidence="3" type="ORF">EIL87_18335</name>
</gene>
<dbReference type="InterPro" id="IPR055999">
    <property type="entry name" value="DUF7577"/>
</dbReference>
<dbReference type="Pfam" id="PF24463">
    <property type="entry name" value="DUF7577"/>
    <property type="match status" value="1"/>
</dbReference>
<comment type="caution">
    <text evidence="3">The sequence shown here is derived from an EMBL/GenBank/DDBJ whole genome shotgun (WGS) entry which is preliminary data.</text>
</comment>
<protein>
    <recommendedName>
        <fullName evidence="2">DUF7577 domain-containing protein</fullName>
    </recommendedName>
</protein>
<evidence type="ECO:0000256" key="1">
    <source>
        <dbReference type="SAM" id="Phobius"/>
    </source>
</evidence>
<evidence type="ECO:0000313" key="4">
    <source>
        <dbReference type="Proteomes" id="UP000274515"/>
    </source>
</evidence>
<proteinExistence type="predicted"/>
<keyword evidence="1" id="KW-0812">Transmembrane</keyword>
<dbReference type="Proteomes" id="UP000274515">
    <property type="component" value="Unassembled WGS sequence"/>
</dbReference>
<reference evidence="3 4" key="1">
    <citation type="submission" date="2018-11" db="EMBL/GenBank/DDBJ databases">
        <title>Saccharopolyspora rhizosphaerae sp. nov., an actinomycete isolated from rhizosphere soil in Thailand.</title>
        <authorList>
            <person name="Intra B."/>
            <person name="Euanorasetr J."/>
            <person name="Take A."/>
            <person name="Inahashi Y."/>
            <person name="Mori M."/>
            <person name="Panbangred W."/>
            <person name="Matsumoto A."/>
        </authorList>
    </citation>
    <scope>NUCLEOTIDE SEQUENCE [LARGE SCALE GENOMIC DNA]</scope>
    <source>
        <strain evidence="3 4">H219</strain>
    </source>
</reference>
<dbReference type="EMBL" id="RSAA01000017">
    <property type="protein sequence ID" value="RRO14706.1"/>
    <property type="molecule type" value="Genomic_DNA"/>
</dbReference>
<accession>A0A426JNI6</accession>
<evidence type="ECO:0000313" key="3">
    <source>
        <dbReference type="EMBL" id="RRO14706.1"/>
    </source>
</evidence>
<organism evidence="3 4">
    <name type="scientific">Saccharopolyspora rhizosphaerae</name>
    <dbReference type="NCBI Taxonomy" id="2492662"/>
    <lineage>
        <taxon>Bacteria</taxon>
        <taxon>Bacillati</taxon>
        <taxon>Actinomycetota</taxon>
        <taxon>Actinomycetes</taxon>
        <taxon>Pseudonocardiales</taxon>
        <taxon>Pseudonocardiaceae</taxon>
        <taxon>Saccharopolyspora</taxon>
    </lineage>
</organism>
<name>A0A426JNI6_9PSEU</name>
<keyword evidence="1" id="KW-1133">Transmembrane helix</keyword>
<keyword evidence="4" id="KW-1185">Reference proteome</keyword>
<evidence type="ECO:0000259" key="2">
    <source>
        <dbReference type="Pfam" id="PF24463"/>
    </source>
</evidence>
<keyword evidence="1" id="KW-0472">Membrane</keyword>
<feature type="transmembrane region" description="Helical" evidence="1">
    <location>
        <begin position="110"/>
        <end position="128"/>
    </location>
</feature>
<dbReference type="AlphaFoldDB" id="A0A426JNI6"/>
<dbReference type="RefSeq" id="WP_125091791.1">
    <property type="nucleotide sequence ID" value="NZ_RSAA01000017.1"/>
</dbReference>
<feature type="transmembrane region" description="Helical" evidence="1">
    <location>
        <begin position="134"/>
        <end position="157"/>
    </location>
</feature>
<feature type="domain" description="DUF7577" evidence="2">
    <location>
        <begin position="4"/>
        <end position="26"/>
    </location>
</feature>
<dbReference type="OrthoDB" id="3078176at2"/>